<dbReference type="EMBL" id="LFOD01000003">
    <property type="protein sequence ID" value="KMV19569.1"/>
    <property type="molecule type" value="Genomic_DNA"/>
</dbReference>
<dbReference type="PRINTS" id="PR00757">
    <property type="entry name" value="AMINEOXDASEF"/>
</dbReference>
<gene>
    <name evidence="6" type="ORF">ACT17_05795</name>
</gene>
<evidence type="ECO:0000256" key="3">
    <source>
        <dbReference type="ARBA" id="ARBA00023002"/>
    </source>
</evidence>
<dbReference type="Gene3D" id="3.90.660.10">
    <property type="match status" value="1"/>
</dbReference>
<dbReference type="AlphaFoldDB" id="A0A0J8X280"/>
<protein>
    <submittedName>
        <fullName evidence="6">Monoamine oxidase</fullName>
    </submittedName>
</protein>
<feature type="binding site" evidence="4">
    <location>
        <position position="422"/>
    </location>
    <ligand>
        <name>FAD</name>
        <dbReference type="ChEBI" id="CHEBI:57692"/>
    </ligand>
</feature>
<dbReference type="PANTHER" id="PTHR43563:SF1">
    <property type="entry name" value="AMINE OXIDASE [FLAVIN-CONTAINING] B"/>
    <property type="match status" value="1"/>
</dbReference>
<dbReference type="Gene3D" id="3.50.50.60">
    <property type="entry name" value="FAD/NAD(P)-binding domain"/>
    <property type="match status" value="1"/>
</dbReference>
<evidence type="ECO:0000313" key="7">
    <source>
        <dbReference type="Proteomes" id="UP000037594"/>
    </source>
</evidence>
<dbReference type="InterPro" id="IPR002937">
    <property type="entry name" value="Amino_oxidase"/>
</dbReference>
<comment type="caution">
    <text evidence="6">The sequence shown here is derived from an EMBL/GenBank/DDBJ whole genome shotgun (WGS) entry which is preliminary data.</text>
</comment>
<dbReference type="Proteomes" id="UP000037594">
    <property type="component" value="Unassembled WGS sequence"/>
</dbReference>
<proteinExistence type="inferred from homology"/>
<dbReference type="SUPFAM" id="SSF54373">
    <property type="entry name" value="FAD-linked reductases, C-terminal domain"/>
    <property type="match status" value="1"/>
</dbReference>
<dbReference type="InterPro" id="IPR036188">
    <property type="entry name" value="FAD/NAD-bd_sf"/>
</dbReference>
<dbReference type="InterPro" id="IPR050703">
    <property type="entry name" value="Flavin_MAO"/>
</dbReference>
<dbReference type="SUPFAM" id="SSF51905">
    <property type="entry name" value="FAD/NAD(P)-binding domain"/>
    <property type="match status" value="1"/>
</dbReference>
<evidence type="ECO:0000313" key="6">
    <source>
        <dbReference type="EMBL" id="KMV19569.1"/>
    </source>
</evidence>
<evidence type="ECO:0000259" key="5">
    <source>
        <dbReference type="Pfam" id="PF01593"/>
    </source>
</evidence>
<feature type="binding site" evidence="4">
    <location>
        <begin position="33"/>
        <end position="34"/>
    </location>
    <ligand>
        <name>FAD</name>
        <dbReference type="ChEBI" id="CHEBI:57692"/>
    </ligand>
</feature>
<evidence type="ECO:0000256" key="4">
    <source>
        <dbReference type="PIRSR" id="PIRSR601613-1"/>
    </source>
</evidence>
<comment type="cofactor">
    <cofactor evidence="1">
        <name>FAD</name>
        <dbReference type="ChEBI" id="CHEBI:57692"/>
    </cofactor>
</comment>
<reference evidence="6 7" key="1">
    <citation type="submission" date="2015-06" db="EMBL/GenBank/DDBJ databases">
        <title>Genome sequence of Mycobacterium conceptionense strain MLE.</title>
        <authorList>
            <person name="Greninger A.L."/>
            <person name="Cunningham G."/>
            <person name="Chiu C.Y."/>
            <person name="Miller S."/>
        </authorList>
    </citation>
    <scope>NUCLEOTIDE SEQUENCE [LARGE SCALE GENOMIC DNA]</scope>
    <source>
        <strain evidence="6 7">MLE</strain>
    </source>
</reference>
<sequence>MTDVDCCVVGAGFAGLTAALRLKQAGRSVALLEARDRVGGRTFTEVFDDGTWIDRGGAWIGPGQDRIKALMAEYGVEEYQQFVDGEAMMILEGKQHRYSGTIPWAMSPWAIANLGAGLLEVELMCKTIPFEAPWDAKRAVEWDRISLGEWINRHMRSRQAREMLDMALAGIYTSAGSEVSLLWALHQMGSGGGPGFVISTKGGAQDARVHGGMGAIYDPMAAELGEALHVSQPVHAVTQDDSGATIHGDGMTVRARQVIVAVPLAVAHQIRYEPMLPVDRLFLHQRMPSGAVFKISVVYDTAFWRADGLCGQSAAPGNPATLTIDACTDTGSPGIMCVISEGPAARRLGLLDAAERKAVMIAELVDRFGPKAASPVSYHEQNWTLERYSGGGMISHAPPGVLTQFGPALRAPCGRIHWAGSESSAIMCGWIDGAVRSGERAAAEVMAAESVVAA</sequence>
<dbReference type="OrthoDB" id="337830at2"/>
<evidence type="ECO:0000256" key="2">
    <source>
        <dbReference type="ARBA" id="ARBA00005995"/>
    </source>
</evidence>
<feature type="binding site" evidence="4">
    <location>
        <position position="234"/>
    </location>
    <ligand>
        <name>FAD</name>
        <dbReference type="ChEBI" id="CHEBI:57692"/>
    </ligand>
</feature>
<evidence type="ECO:0000256" key="1">
    <source>
        <dbReference type="ARBA" id="ARBA00001974"/>
    </source>
</evidence>
<dbReference type="GO" id="GO:0016491">
    <property type="term" value="F:oxidoreductase activity"/>
    <property type="evidence" value="ECO:0007669"/>
    <property type="project" value="UniProtKB-KW"/>
</dbReference>
<dbReference type="Gene3D" id="1.10.405.10">
    <property type="entry name" value="Guanine Nucleotide Dissociation Inhibitor, domain 1"/>
    <property type="match status" value="1"/>
</dbReference>
<dbReference type="Pfam" id="PF01593">
    <property type="entry name" value="Amino_oxidase"/>
    <property type="match status" value="1"/>
</dbReference>
<feature type="domain" description="Amine oxidase" evidence="5">
    <location>
        <begin position="13"/>
        <end position="446"/>
    </location>
</feature>
<name>A0A0J8X280_9MYCO</name>
<organism evidence="6 7">
    <name type="scientific">Mycolicibacterium conceptionense</name>
    <dbReference type="NCBI Taxonomy" id="451644"/>
    <lineage>
        <taxon>Bacteria</taxon>
        <taxon>Bacillati</taxon>
        <taxon>Actinomycetota</taxon>
        <taxon>Actinomycetes</taxon>
        <taxon>Mycobacteriales</taxon>
        <taxon>Mycobacteriaceae</taxon>
        <taxon>Mycolicibacterium</taxon>
    </lineage>
</organism>
<keyword evidence="3" id="KW-0560">Oxidoreductase</keyword>
<accession>A0A0J8X280</accession>
<dbReference type="RefSeq" id="WP_043369169.1">
    <property type="nucleotide sequence ID" value="NZ_AGSZ01000371.1"/>
</dbReference>
<comment type="similarity">
    <text evidence="2">Belongs to the flavin monoamine oxidase family.</text>
</comment>
<dbReference type="PANTHER" id="PTHR43563">
    <property type="entry name" value="AMINE OXIDASE"/>
    <property type="match status" value="1"/>
</dbReference>
<dbReference type="InterPro" id="IPR001613">
    <property type="entry name" value="Flavin_amine_oxidase"/>
</dbReference>
<dbReference type="PATRIC" id="fig|451644.5.peg.1166"/>